<dbReference type="PANTHER" id="PTHR33202:SF1">
    <property type="entry name" value="FERRIC UPTAKE REGULATION PROTEIN"/>
    <property type="match status" value="1"/>
</dbReference>
<dbReference type="InterPro" id="IPR036390">
    <property type="entry name" value="WH_DNA-bd_sf"/>
</dbReference>
<evidence type="ECO:0000256" key="8">
    <source>
        <dbReference type="ARBA" id="ARBA00023163"/>
    </source>
</evidence>
<dbReference type="GO" id="GO:0005737">
    <property type="term" value="C:cytoplasm"/>
    <property type="evidence" value="ECO:0007669"/>
    <property type="project" value="UniProtKB-SubCell"/>
</dbReference>
<gene>
    <name evidence="11" type="ORF">B4135_1266</name>
</gene>
<dbReference type="EMBL" id="LQYT01000010">
    <property type="protein sequence ID" value="KYD22476.1"/>
    <property type="molecule type" value="Genomic_DNA"/>
</dbReference>
<dbReference type="PATRIC" id="fig|301148.3.peg.433"/>
<keyword evidence="4" id="KW-0678">Repressor</keyword>
<comment type="caution">
    <text evidence="11">The sequence shown here is derived from an EMBL/GenBank/DDBJ whole genome shotgun (WGS) entry which is preliminary data.</text>
</comment>
<dbReference type="PANTHER" id="PTHR33202">
    <property type="entry name" value="ZINC UPTAKE REGULATION PROTEIN"/>
    <property type="match status" value="1"/>
</dbReference>
<evidence type="ECO:0000256" key="3">
    <source>
        <dbReference type="ARBA" id="ARBA00022490"/>
    </source>
</evidence>
<dbReference type="InterPro" id="IPR036388">
    <property type="entry name" value="WH-like_DNA-bd_sf"/>
</dbReference>
<feature type="binding site" evidence="9">
    <location>
        <position position="137"/>
    </location>
    <ligand>
        <name>Zn(2+)</name>
        <dbReference type="ChEBI" id="CHEBI:29105"/>
    </ligand>
</feature>
<dbReference type="GO" id="GO:0045892">
    <property type="term" value="P:negative regulation of DNA-templated transcription"/>
    <property type="evidence" value="ECO:0007669"/>
    <property type="project" value="TreeGrafter"/>
</dbReference>
<feature type="binding site" evidence="10">
    <location>
        <position position="126"/>
    </location>
    <ligand>
        <name>Fe cation</name>
        <dbReference type="ChEBI" id="CHEBI:24875"/>
    </ligand>
</feature>
<protein>
    <recommendedName>
        <fullName evidence="13">Transcriptional repressor</fullName>
    </recommendedName>
</protein>
<evidence type="ECO:0000256" key="7">
    <source>
        <dbReference type="ARBA" id="ARBA00023125"/>
    </source>
</evidence>
<dbReference type="GO" id="GO:0003700">
    <property type="term" value="F:DNA-binding transcription factor activity"/>
    <property type="evidence" value="ECO:0007669"/>
    <property type="project" value="InterPro"/>
</dbReference>
<evidence type="ECO:0000256" key="10">
    <source>
        <dbReference type="PIRSR" id="PIRSR602481-2"/>
    </source>
</evidence>
<keyword evidence="7" id="KW-0238">DNA-binding</keyword>
<keyword evidence="10" id="KW-0408">Iron</keyword>
<feature type="binding site" evidence="9">
    <location>
        <position position="134"/>
    </location>
    <ligand>
        <name>Zn(2+)</name>
        <dbReference type="ChEBI" id="CHEBI:29105"/>
    </ligand>
</feature>
<reference evidence="11 12" key="1">
    <citation type="submission" date="2016-01" db="EMBL/GenBank/DDBJ databases">
        <title>Draft Genome Sequences of Seven Thermophilic Sporeformers Isolated from Foods.</title>
        <authorList>
            <person name="Berendsen E.M."/>
            <person name="Wells-Bennik M.H."/>
            <person name="Krawcyk A.O."/>
            <person name="De Jong A."/>
            <person name="Holsappel S."/>
            <person name="Eijlander R.T."/>
            <person name="Kuipers O.P."/>
        </authorList>
    </citation>
    <scope>NUCLEOTIDE SEQUENCE [LARGE SCALE GENOMIC DNA]</scope>
    <source>
        <strain evidence="11 12">B4135</strain>
    </source>
</reference>
<accession>A0A150MDB2</accession>
<keyword evidence="9" id="KW-0479">Metal-binding</keyword>
<keyword evidence="6" id="KW-0805">Transcription regulation</keyword>
<evidence type="ECO:0000256" key="9">
    <source>
        <dbReference type="PIRSR" id="PIRSR602481-1"/>
    </source>
</evidence>
<comment type="subcellular location">
    <subcellularLocation>
        <location evidence="1">Cytoplasm</location>
    </subcellularLocation>
</comment>
<evidence type="ECO:0000256" key="5">
    <source>
        <dbReference type="ARBA" id="ARBA00022833"/>
    </source>
</evidence>
<dbReference type="Pfam" id="PF01475">
    <property type="entry name" value="FUR"/>
    <property type="match status" value="1"/>
</dbReference>
<dbReference type="GO" id="GO:1900376">
    <property type="term" value="P:regulation of secondary metabolite biosynthetic process"/>
    <property type="evidence" value="ECO:0007669"/>
    <property type="project" value="TreeGrafter"/>
</dbReference>
<name>A0A150MDB2_9BACI</name>
<proteinExistence type="inferred from homology"/>
<keyword evidence="5 9" id="KW-0862">Zinc</keyword>
<dbReference type="InterPro" id="IPR002481">
    <property type="entry name" value="FUR"/>
</dbReference>
<dbReference type="Gene3D" id="1.10.10.10">
    <property type="entry name" value="Winged helix-like DNA-binding domain superfamily/Winged helix DNA-binding domain"/>
    <property type="match status" value="1"/>
</dbReference>
<organism evidence="11 12">
    <name type="scientific">Caldibacillus debilis</name>
    <dbReference type="NCBI Taxonomy" id="301148"/>
    <lineage>
        <taxon>Bacteria</taxon>
        <taxon>Bacillati</taxon>
        <taxon>Bacillota</taxon>
        <taxon>Bacilli</taxon>
        <taxon>Bacillales</taxon>
        <taxon>Bacillaceae</taxon>
        <taxon>Caldibacillus</taxon>
    </lineage>
</organism>
<evidence type="ECO:0000256" key="6">
    <source>
        <dbReference type="ARBA" id="ARBA00023015"/>
    </source>
</evidence>
<dbReference type="Proteomes" id="UP000075683">
    <property type="component" value="Unassembled WGS sequence"/>
</dbReference>
<comment type="cofactor">
    <cofactor evidence="9">
        <name>Zn(2+)</name>
        <dbReference type="ChEBI" id="CHEBI:29105"/>
    </cofactor>
    <text evidence="9">Binds 1 zinc ion per subunit.</text>
</comment>
<comment type="similarity">
    <text evidence="2">Belongs to the Fur family.</text>
</comment>
<dbReference type="SUPFAM" id="SSF46785">
    <property type="entry name" value="Winged helix' DNA-binding domain"/>
    <property type="match status" value="1"/>
</dbReference>
<dbReference type="CDD" id="cd07153">
    <property type="entry name" value="Fur_like"/>
    <property type="match status" value="1"/>
</dbReference>
<evidence type="ECO:0000313" key="12">
    <source>
        <dbReference type="Proteomes" id="UP000075683"/>
    </source>
</evidence>
<dbReference type="STRING" id="301148.B4135_1266"/>
<keyword evidence="8" id="KW-0804">Transcription</keyword>
<dbReference type="GO" id="GO:0000976">
    <property type="term" value="F:transcription cis-regulatory region binding"/>
    <property type="evidence" value="ECO:0007669"/>
    <property type="project" value="TreeGrafter"/>
</dbReference>
<evidence type="ECO:0008006" key="13">
    <source>
        <dbReference type="Google" id="ProtNLM"/>
    </source>
</evidence>
<dbReference type="Gene3D" id="3.30.1490.190">
    <property type="match status" value="1"/>
</dbReference>
<comment type="cofactor">
    <cofactor evidence="10">
        <name>Mn(2+)</name>
        <dbReference type="ChEBI" id="CHEBI:29035"/>
    </cofactor>
    <cofactor evidence="10">
        <name>Fe(2+)</name>
        <dbReference type="ChEBI" id="CHEBI:29033"/>
    </cofactor>
    <text evidence="10">Binds 1 Mn(2+) or Fe(2+) ion per subunit.</text>
</comment>
<evidence type="ECO:0000313" key="11">
    <source>
        <dbReference type="EMBL" id="KYD22476.1"/>
    </source>
</evidence>
<feature type="binding site" evidence="10">
    <location>
        <position position="91"/>
    </location>
    <ligand>
        <name>Fe cation</name>
        <dbReference type="ChEBI" id="CHEBI:24875"/>
    </ligand>
</feature>
<dbReference type="AlphaFoldDB" id="A0A150MDB2"/>
<feature type="binding site" evidence="9">
    <location>
        <position position="100"/>
    </location>
    <ligand>
        <name>Zn(2+)</name>
        <dbReference type="ChEBI" id="CHEBI:29105"/>
    </ligand>
</feature>
<evidence type="ECO:0000256" key="2">
    <source>
        <dbReference type="ARBA" id="ARBA00007957"/>
    </source>
</evidence>
<dbReference type="InterPro" id="IPR043135">
    <property type="entry name" value="Fur_C"/>
</dbReference>
<evidence type="ECO:0000256" key="4">
    <source>
        <dbReference type="ARBA" id="ARBA00022491"/>
    </source>
</evidence>
<keyword evidence="3" id="KW-0963">Cytoplasm</keyword>
<dbReference type="GO" id="GO:0008270">
    <property type="term" value="F:zinc ion binding"/>
    <property type="evidence" value="ECO:0007669"/>
    <property type="project" value="TreeGrafter"/>
</dbReference>
<evidence type="ECO:0000256" key="1">
    <source>
        <dbReference type="ARBA" id="ARBA00004496"/>
    </source>
</evidence>
<sequence length="140" mass="16312">MDMNVAEAIRVLKENGYKYTGKREELLKFFAKNERYLTAKDVQQGLKGLYPNLSFDTIYRNLSLFQQLGILEATELDNEKHFRIACSKEEHHHHFICLECGKTKEIKTCPMFALDENFDGFSIAGHKFEVYGYCPECQKT</sequence>
<feature type="binding site" evidence="9">
    <location>
        <position position="97"/>
    </location>
    <ligand>
        <name>Zn(2+)</name>
        <dbReference type="ChEBI" id="CHEBI:29105"/>
    </ligand>
</feature>